<evidence type="ECO:0000313" key="1">
    <source>
        <dbReference type="EMBL" id="KAG9510903.1"/>
    </source>
</evidence>
<dbReference type="Pfam" id="PF14223">
    <property type="entry name" value="Retrotran_gag_2"/>
    <property type="match status" value="1"/>
</dbReference>
<feature type="non-terminal residue" evidence="1">
    <location>
        <position position="1"/>
    </location>
</feature>
<evidence type="ECO:0000313" key="2">
    <source>
        <dbReference type="Proteomes" id="UP000825002"/>
    </source>
</evidence>
<organism evidence="1 2">
    <name type="scientific">Fragariocoptes setiger</name>
    <dbReference type="NCBI Taxonomy" id="1670756"/>
    <lineage>
        <taxon>Eukaryota</taxon>
        <taxon>Metazoa</taxon>
        <taxon>Ecdysozoa</taxon>
        <taxon>Arthropoda</taxon>
        <taxon>Chelicerata</taxon>
        <taxon>Arachnida</taxon>
        <taxon>Acari</taxon>
        <taxon>Acariformes</taxon>
        <taxon>Trombidiformes</taxon>
        <taxon>Prostigmata</taxon>
        <taxon>Eupodina</taxon>
        <taxon>Eriophyoidea</taxon>
        <taxon>Phytoptidae</taxon>
        <taxon>Fragariocoptes</taxon>
    </lineage>
</organism>
<comment type="caution">
    <text evidence="1">The sequence shown here is derived from an EMBL/GenBank/DDBJ whole genome shotgun (WGS) entry which is preliminary data.</text>
</comment>
<name>A0ABQ7SBV2_9ACAR</name>
<keyword evidence="2" id="KW-1185">Reference proteome</keyword>
<protein>
    <submittedName>
        <fullName evidence="1">Uncharacterized protein</fullName>
    </submittedName>
</protein>
<gene>
    <name evidence="1" type="ORF">GZH46_00539</name>
</gene>
<sequence>MSSILAAKKLKEVVSGNSLSEQEDVQATALLLSALDADNQLIVIDCQSARDIWNRLESRYENKTYESEDLYARLLSYKINNLGDIGKAVGEAQLFVSKLKSLGETLTEKLVMGIIIKALPDSFQDRFINSWSSTSTADRTLNNLITRISSRAEMVSRK</sequence>
<proteinExistence type="predicted"/>
<dbReference type="Proteomes" id="UP000825002">
    <property type="component" value="Unassembled WGS sequence"/>
</dbReference>
<reference evidence="1 2" key="1">
    <citation type="submission" date="2020-10" db="EMBL/GenBank/DDBJ databases">
        <authorList>
            <person name="Klimov P.B."/>
            <person name="Dyachkov S.M."/>
            <person name="Chetverikov P.E."/>
        </authorList>
    </citation>
    <scope>NUCLEOTIDE SEQUENCE [LARGE SCALE GENOMIC DNA]</scope>
    <source>
        <strain evidence="1">BMOC 18-1129-001#AD2665</strain>
        <tissue evidence="1">Entire mites</tissue>
    </source>
</reference>
<accession>A0ABQ7SBV2</accession>
<dbReference type="EMBL" id="JAIFTH010000056">
    <property type="protein sequence ID" value="KAG9510903.1"/>
    <property type="molecule type" value="Genomic_DNA"/>
</dbReference>